<dbReference type="AlphaFoldDB" id="A0A1I1FWS2"/>
<keyword evidence="3" id="KW-1185">Reference proteome</keyword>
<dbReference type="EMBL" id="FOKV01000002">
    <property type="protein sequence ID" value="SFC03784.1"/>
    <property type="molecule type" value="Genomic_DNA"/>
</dbReference>
<dbReference type="GO" id="GO:0016740">
    <property type="term" value="F:transferase activity"/>
    <property type="evidence" value="ECO:0007669"/>
    <property type="project" value="UniProtKB-KW"/>
</dbReference>
<dbReference type="Proteomes" id="UP000199438">
    <property type="component" value="Unassembled WGS sequence"/>
</dbReference>
<gene>
    <name evidence="2" type="ORF">SAMN04487907_10226</name>
</gene>
<dbReference type="SUPFAM" id="SSF53756">
    <property type="entry name" value="UDP-Glycosyltransferase/glycogen phosphorylase"/>
    <property type="match status" value="1"/>
</dbReference>
<sequence>MLKVDRNLYMKNLLVIGYVWPEPTSSAAGSRMLQLLNFFLNEKYTITFATTTAQSQHAFDLEKIGVKTAKIELNNASFDEFLKENDPEIVLFDRFMIEEQYGWRVDAICPEAIKILDTEDLHFLRNTRKKALDTEAELQNLMLNSDLAKREIASIYRCDLSLIISEVEMELLRSIFKIPAEIIEYLPYLLATEEIERAEVSASFDDRQDFMFIGNFLHEPNWQTTLLLKQKIWPKIKQKLPETKLHIYGAYASDKVYQLQNTKEGFLVHGRAESVDEVMQKHRILLTPIQFGAGLKGKMIDAMQNGITSITTAIGAEGISEENHWNGFICSSDAEIVEKAIQIYTDKDLWIAKQALGKAILKSRFSAEDFTTSFQQKLIDLKTNLSKHRSNNFTGSMLKFHNNRSTYFMSKFIEEKEKNKSNEHNTRT</sequence>
<name>A0A1I1FWS2_9FLAO</name>
<organism evidence="2 3">
    <name type="scientific">Zunongwangia mangrovi</name>
    <dbReference type="NCBI Taxonomy" id="1334022"/>
    <lineage>
        <taxon>Bacteria</taxon>
        <taxon>Pseudomonadati</taxon>
        <taxon>Bacteroidota</taxon>
        <taxon>Flavobacteriia</taxon>
        <taxon>Flavobacteriales</taxon>
        <taxon>Flavobacteriaceae</taxon>
        <taxon>Zunongwangia</taxon>
    </lineage>
</organism>
<keyword evidence="2" id="KW-0808">Transferase</keyword>
<dbReference type="CDD" id="cd03801">
    <property type="entry name" value="GT4_PimA-like"/>
    <property type="match status" value="1"/>
</dbReference>
<dbReference type="STRING" id="1334022.SAMN04487907_10226"/>
<dbReference type="Pfam" id="PF13692">
    <property type="entry name" value="Glyco_trans_1_4"/>
    <property type="match status" value="1"/>
</dbReference>
<accession>A0A1I1FWS2</accession>
<feature type="coiled-coil region" evidence="1">
    <location>
        <begin position="124"/>
        <end position="151"/>
    </location>
</feature>
<evidence type="ECO:0000313" key="3">
    <source>
        <dbReference type="Proteomes" id="UP000199438"/>
    </source>
</evidence>
<reference evidence="3" key="1">
    <citation type="submission" date="2016-10" db="EMBL/GenBank/DDBJ databases">
        <authorList>
            <person name="Varghese N."/>
            <person name="Submissions S."/>
        </authorList>
    </citation>
    <scope>NUCLEOTIDE SEQUENCE [LARGE SCALE GENOMIC DNA]</scope>
    <source>
        <strain evidence="3">DSM 24499</strain>
    </source>
</reference>
<protein>
    <submittedName>
        <fullName evidence="2">Glycosyl transferases group 1</fullName>
    </submittedName>
</protein>
<evidence type="ECO:0000313" key="2">
    <source>
        <dbReference type="EMBL" id="SFC03784.1"/>
    </source>
</evidence>
<keyword evidence="1" id="KW-0175">Coiled coil</keyword>
<evidence type="ECO:0000256" key="1">
    <source>
        <dbReference type="SAM" id="Coils"/>
    </source>
</evidence>
<dbReference type="Gene3D" id="3.40.50.2000">
    <property type="entry name" value="Glycogen Phosphorylase B"/>
    <property type="match status" value="1"/>
</dbReference>
<proteinExistence type="predicted"/>